<comment type="subcellular location">
    <subcellularLocation>
        <location evidence="1">Membrane</location>
        <topology evidence="1">Multi-pass membrane protein</topology>
    </subcellularLocation>
</comment>
<feature type="transmembrane region" description="Helical" evidence="6">
    <location>
        <begin position="68"/>
        <end position="88"/>
    </location>
</feature>
<keyword evidence="3 6" id="KW-1133">Transmembrane helix</keyword>
<name>A0ABT0IA16_9ACTN</name>
<feature type="transmembrane region" description="Helical" evidence="6">
    <location>
        <begin position="480"/>
        <end position="499"/>
    </location>
</feature>
<evidence type="ECO:0000256" key="1">
    <source>
        <dbReference type="ARBA" id="ARBA00004141"/>
    </source>
</evidence>
<accession>A0ABT0IA16</accession>
<feature type="domain" description="Integral membrane bound transporter" evidence="7">
    <location>
        <begin position="421"/>
        <end position="544"/>
    </location>
</feature>
<evidence type="ECO:0000256" key="2">
    <source>
        <dbReference type="ARBA" id="ARBA00022692"/>
    </source>
</evidence>
<dbReference type="InterPro" id="IPR049453">
    <property type="entry name" value="Memb_transporter_dom"/>
</dbReference>
<organism evidence="8 9">
    <name type="scientific">Streptomyces lichenis</name>
    <dbReference type="NCBI Taxonomy" id="2306967"/>
    <lineage>
        <taxon>Bacteria</taxon>
        <taxon>Bacillati</taxon>
        <taxon>Actinomycetota</taxon>
        <taxon>Actinomycetes</taxon>
        <taxon>Kitasatosporales</taxon>
        <taxon>Streptomycetaceae</taxon>
        <taxon>Streptomyces</taxon>
    </lineage>
</organism>
<proteinExistence type="predicted"/>
<reference evidence="8 9" key="1">
    <citation type="submission" date="2022-04" db="EMBL/GenBank/DDBJ databases">
        <title>Streptomyces sp. nov. LCR6-01 isolated from Lichen of Dirinaria sp.</title>
        <authorList>
            <person name="Kanchanasin P."/>
            <person name="Tanasupawat S."/>
            <person name="Phongsopitanun W."/>
        </authorList>
    </citation>
    <scope>NUCLEOTIDE SEQUENCE [LARGE SCALE GENOMIC DNA]</scope>
    <source>
        <strain evidence="8 9">LCR6-01</strain>
    </source>
</reference>
<evidence type="ECO:0000256" key="6">
    <source>
        <dbReference type="SAM" id="Phobius"/>
    </source>
</evidence>
<feature type="transmembrane region" description="Helical" evidence="6">
    <location>
        <begin position="428"/>
        <end position="446"/>
    </location>
</feature>
<evidence type="ECO:0000256" key="3">
    <source>
        <dbReference type="ARBA" id="ARBA00022989"/>
    </source>
</evidence>
<evidence type="ECO:0000256" key="4">
    <source>
        <dbReference type="ARBA" id="ARBA00023136"/>
    </source>
</evidence>
<evidence type="ECO:0000313" key="8">
    <source>
        <dbReference type="EMBL" id="MCK8678114.1"/>
    </source>
</evidence>
<feature type="region of interest" description="Disordered" evidence="5">
    <location>
        <begin position="189"/>
        <end position="258"/>
    </location>
</feature>
<protein>
    <submittedName>
        <fullName evidence="8">FUSC family protein</fullName>
    </submittedName>
</protein>
<sequence>MRPVPSPDRAARGAAVRKAVRITLAVSAGFYLCRYGLDRPVMAVYALFGAIALGALSRVAGSGRVRAATVLAALPVGLLLTALGTLLAARTWSAVVGMLAVGFALTFFGAVAGPRASGPAPGLQLCYILACFPPFAPGQLADRLAGLTLGMVLLACAERWLSEEDREPGYPARLAHAARTAARLATGLAEGPDGFASDARPAEGTSGPAPSPADGRSGAVRGPAPSSAEVRAAADGLRPDLLPAGERPASPSRADRAYAHAGASARTLLHQLGRPAPAVAGRAGADPLSGELLGRVAEACEETAAALGEGRDPEPDRLHPAIRRFQEVRRGEGPPAGRSEDAQVRAAVLAAAESARNLQVAVRVALAGRLPEPVEPRALFWYAGTPAPRLWARRVLGHLTPRSVLLQNAVRVAVGLAAARLVAGAFDLAHGFWVLLAVLTLLRTTAVQTFRAVAQALAGTLAGALVAAALLTVLGPATAAYAAILPPLMLLAFTLGPLLGPAWAQGLFTLLVSVVFAQLAPATWQLDEVRALDVLTGSVVGLVCGLLAWPRGARRELGGAIARLLRESGSLVTSVTTLLVRGRGSGVGERGEAAAHAAELAQRAYAQYLTEPSAGRRGDPVDWHAALMVGQHALNGGYWLPLYDAPRPDALAEQDRARVSAQAAGLAGTLTAEAAVAAGAANPDGVPVPPHRVALVRAVPELVDLQQWLSVLDHDAELLRAPPAAAS</sequence>
<keyword evidence="2 6" id="KW-0812">Transmembrane</keyword>
<feature type="transmembrane region" description="Helical" evidence="6">
    <location>
        <begin position="43"/>
        <end position="61"/>
    </location>
</feature>
<keyword evidence="4 6" id="KW-0472">Membrane</keyword>
<comment type="caution">
    <text evidence="8">The sequence shown here is derived from an EMBL/GenBank/DDBJ whole genome shotgun (WGS) entry which is preliminary data.</text>
</comment>
<dbReference type="EMBL" id="JALPTH010000009">
    <property type="protein sequence ID" value="MCK8678114.1"/>
    <property type="molecule type" value="Genomic_DNA"/>
</dbReference>
<keyword evidence="9" id="KW-1185">Reference proteome</keyword>
<feature type="transmembrane region" description="Helical" evidence="6">
    <location>
        <begin position="530"/>
        <end position="549"/>
    </location>
</feature>
<gene>
    <name evidence="8" type="ORF">M1O15_12040</name>
</gene>
<feature type="transmembrane region" description="Helical" evidence="6">
    <location>
        <begin position="453"/>
        <end position="474"/>
    </location>
</feature>
<dbReference type="Pfam" id="PF13515">
    <property type="entry name" value="FUSC_2"/>
    <property type="match status" value="1"/>
</dbReference>
<evidence type="ECO:0000313" key="9">
    <source>
        <dbReference type="Proteomes" id="UP001522868"/>
    </source>
</evidence>
<dbReference type="Proteomes" id="UP001522868">
    <property type="component" value="Unassembled WGS sequence"/>
</dbReference>
<feature type="transmembrane region" description="Helical" evidence="6">
    <location>
        <begin position="94"/>
        <end position="113"/>
    </location>
</feature>
<feature type="transmembrane region" description="Helical" evidence="6">
    <location>
        <begin position="506"/>
        <end position="524"/>
    </location>
</feature>
<evidence type="ECO:0000256" key="5">
    <source>
        <dbReference type="SAM" id="MobiDB-lite"/>
    </source>
</evidence>
<evidence type="ECO:0000259" key="7">
    <source>
        <dbReference type="Pfam" id="PF13515"/>
    </source>
</evidence>
<dbReference type="RefSeq" id="WP_248633693.1">
    <property type="nucleotide sequence ID" value="NZ_JALPTH010000009.1"/>
</dbReference>